<evidence type="ECO:0000313" key="2">
    <source>
        <dbReference type="EMBL" id="KAK8006193.1"/>
    </source>
</evidence>
<feature type="compositionally biased region" description="Low complexity" evidence="1">
    <location>
        <begin position="59"/>
        <end position="69"/>
    </location>
</feature>
<evidence type="ECO:0000313" key="3">
    <source>
        <dbReference type="Proteomes" id="UP001396898"/>
    </source>
</evidence>
<feature type="region of interest" description="Disordered" evidence="1">
    <location>
        <begin position="136"/>
        <end position="158"/>
    </location>
</feature>
<sequence length="234" mass="25257">MVQFYTDAEKRVIRRYRRHSWRSGASEQSKRHALRLALSRLPKRGRQTFLDEAQEGPGRRSSAAPAASSKEPILISDDGDASAAETNAADKGVDSTNELSDELRLPDADVGDDQDMSLIDEMEAELIAPESPVLAAAALPPMPPPPPPRKEKKKKIRRKKTLAEKFGVDFLDEDKMQAEFESLVAESRIRTGVRAAPPAAPERGSDGALGVSAASEEASGVADPASRSAIEDEG</sequence>
<dbReference type="Proteomes" id="UP001396898">
    <property type="component" value="Unassembled WGS sequence"/>
</dbReference>
<accession>A0ABR1R9Z6</accession>
<dbReference type="EMBL" id="JAQQWI010000017">
    <property type="protein sequence ID" value="KAK8006193.1"/>
    <property type="molecule type" value="Genomic_DNA"/>
</dbReference>
<name>A0ABR1R9Z6_9PEZI</name>
<feature type="compositionally biased region" description="Low complexity" evidence="1">
    <location>
        <begin position="208"/>
        <end position="222"/>
    </location>
</feature>
<feature type="region of interest" description="Disordered" evidence="1">
    <location>
        <begin position="45"/>
        <end position="114"/>
    </location>
</feature>
<protein>
    <submittedName>
        <fullName evidence="2">Uncharacterized protein</fullName>
    </submittedName>
</protein>
<feature type="region of interest" description="Disordered" evidence="1">
    <location>
        <begin position="192"/>
        <end position="234"/>
    </location>
</feature>
<gene>
    <name evidence="2" type="ORF">PG991_012490</name>
</gene>
<keyword evidence="3" id="KW-1185">Reference proteome</keyword>
<reference evidence="2 3" key="1">
    <citation type="submission" date="2023-01" db="EMBL/GenBank/DDBJ databases">
        <title>Analysis of 21 Apiospora genomes using comparative genomics revels a genus with tremendous synthesis potential of carbohydrate active enzymes and secondary metabolites.</title>
        <authorList>
            <person name="Sorensen T."/>
        </authorList>
    </citation>
    <scope>NUCLEOTIDE SEQUENCE [LARGE SCALE GENOMIC DNA]</scope>
    <source>
        <strain evidence="2 3">CBS 20057</strain>
    </source>
</reference>
<proteinExistence type="predicted"/>
<organism evidence="2 3">
    <name type="scientific">Apiospora marii</name>
    <dbReference type="NCBI Taxonomy" id="335849"/>
    <lineage>
        <taxon>Eukaryota</taxon>
        <taxon>Fungi</taxon>
        <taxon>Dikarya</taxon>
        <taxon>Ascomycota</taxon>
        <taxon>Pezizomycotina</taxon>
        <taxon>Sordariomycetes</taxon>
        <taxon>Xylariomycetidae</taxon>
        <taxon>Amphisphaeriales</taxon>
        <taxon>Apiosporaceae</taxon>
        <taxon>Apiospora</taxon>
    </lineage>
</organism>
<evidence type="ECO:0000256" key="1">
    <source>
        <dbReference type="SAM" id="MobiDB-lite"/>
    </source>
</evidence>
<comment type="caution">
    <text evidence="2">The sequence shown here is derived from an EMBL/GenBank/DDBJ whole genome shotgun (WGS) entry which is preliminary data.</text>
</comment>